<feature type="transmembrane region" description="Helical" evidence="2">
    <location>
        <begin position="215"/>
        <end position="234"/>
    </location>
</feature>
<gene>
    <name evidence="5" type="ORF">ID810_10765</name>
</gene>
<protein>
    <recommendedName>
        <fullName evidence="4">LppM domain-containing protein</fullName>
    </recommendedName>
</protein>
<feature type="signal peptide" evidence="3">
    <location>
        <begin position="1"/>
        <end position="28"/>
    </location>
</feature>
<evidence type="ECO:0000313" key="6">
    <source>
        <dbReference type="Proteomes" id="UP000594637"/>
    </source>
</evidence>
<keyword evidence="2" id="KW-1133">Transmembrane helix</keyword>
<feature type="domain" description="LppM" evidence="4">
    <location>
        <begin position="32"/>
        <end position="186"/>
    </location>
</feature>
<keyword evidence="6" id="KW-1185">Reference proteome</keyword>
<evidence type="ECO:0000256" key="2">
    <source>
        <dbReference type="SAM" id="Phobius"/>
    </source>
</evidence>
<accession>A0A7T0LK78</accession>
<feature type="chain" id="PRO_5039707697" description="LppM domain-containing protein" evidence="3">
    <location>
        <begin position="29"/>
        <end position="269"/>
    </location>
</feature>
<feature type="compositionally biased region" description="Basic residues" evidence="1">
    <location>
        <begin position="254"/>
        <end position="269"/>
    </location>
</feature>
<organism evidence="5 6">
    <name type="scientific">Actinomyces respiraculi</name>
    <dbReference type="NCBI Taxonomy" id="2744574"/>
    <lineage>
        <taxon>Bacteria</taxon>
        <taxon>Bacillati</taxon>
        <taxon>Actinomycetota</taxon>
        <taxon>Actinomycetes</taxon>
        <taxon>Actinomycetales</taxon>
        <taxon>Actinomycetaceae</taxon>
        <taxon>Actinomyces</taxon>
    </lineage>
</organism>
<sequence>MPDLPHRRPALRRTRLLAALGLLAIALAGCTAHMDMTLKEDGTYDVVLDVRDSTGTVLTPDSNCADYADPALVGSPVGTSVSSRSVGSADDAGGVGCEVTISGVTVPDASAVSPSPDGSAPLVVRDGDLYVVDLSALQGAVRSDGVGQGGAPSQAGVVDARVTLTFPGAVVTSGGGLVEGTTVTWSDVDVLSDGVSASGYATPGAGLSVWDRHSGWVIGGVVLAGLAIGAAAWYRRAAAGRAAASRSDDERKAPRSRPAPRRASRRRRR</sequence>
<feature type="region of interest" description="Disordered" evidence="1">
    <location>
        <begin position="241"/>
        <end position="269"/>
    </location>
</feature>
<reference evidence="5 6" key="1">
    <citation type="submission" date="2020-11" db="EMBL/GenBank/DDBJ databases">
        <title>Actinomyces sp. ZJ750.</title>
        <authorList>
            <person name="Zhou J."/>
        </authorList>
    </citation>
    <scope>NUCLEOTIDE SEQUENCE [LARGE SCALE GENOMIC DNA]</scope>
    <source>
        <strain evidence="5 6">ZJ750</strain>
    </source>
</reference>
<keyword evidence="2" id="KW-0812">Transmembrane</keyword>
<dbReference type="KEGG" id="arep:ID810_10765"/>
<evidence type="ECO:0000313" key="5">
    <source>
        <dbReference type="EMBL" id="QPL05190.1"/>
    </source>
</evidence>
<keyword evidence="3" id="KW-0732">Signal</keyword>
<keyword evidence="2" id="KW-0472">Membrane</keyword>
<evidence type="ECO:0000259" key="4">
    <source>
        <dbReference type="Pfam" id="PF21946"/>
    </source>
</evidence>
<evidence type="ECO:0000256" key="3">
    <source>
        <dbReference type="SAM" id="SignalP"/>
    </source>
</evidence>
<dbReference type="EMBL" id="CP063989">
    <property type="protein sequence ID" value="QPL05190.1"/>
    <property type="molecule type" value="Genomic_DNA"/>
</dbReference>
<proteinExistence type="predicted"/>
<name>A0A7T0LK78_9ACTO</name>
<dbReference type="PROSITE" id="PS51257">
    <property type="entry name" value="PROKAR_LIPOPROTEIN"/>
    <property type="match status" value="1"/>
</dbReference>
<dbReference type="AlphaFoldDB" id="A0A7T0LK78"/>
<dbReference type="Pfam" id="PF21946">
    <property type="entry name" value="LppM"/>
    <property type="match status" value="1"/>
</dbReference>
<dbReference type="RefSeq" id="WP_188232609.1">
    <property type="nucleotide sequence ID" value="NZ_CP063989.1"/>
</dbReference>
<evidence type="ECO:0000256" key="1">
    <source>
        <dbReference type="SAM" id="MobiDB-lite"/>
    </source>
</evidence>
<dbReference type="InterPro" id="IPR053807">
    <property type="entry name" value="LppM"/>
</dbReference>
<dbReference type="Proteomes" id="UP000594637">
    <property type="component" value="Chromosome"/>
</dbReference>